<evidence type="ECO:0000256" key="4">
    <source>
        <dbReference type="ARBA" id="ARBA00013872"/>
    </source>
</evidence>
<dbReference type="AlphaFoldDB" id="A0AAD8LM41"/>
<comment type="caution">
    <text evidence="11">The sequence shown here is derived from an EMBL/GenBank/DDBJ whole genome shotgun (WGS) entry which is preliminary data.</text>
</comment>
<sequence length="731" mass="81700">MAFSEKEYFEKTGNMQQKLHQSEKKRLELEKQLFAYSRSDERINQIKNAQLQCYLKEICEREKRARIRNREFLKDFDRIESHIRMLATHNNTLHQRRVAYENQIQKRSSVWKHDTELRREQKGACADQGKQLPGPSVACLGADLAEGLYQPATIFMGRQSCSFSSSSNLAVKRKSFQPIEHFHSPPLPSPVQEEKPISAKKNEEAVKTRRGSSTTENSRSSECSARVNSPEYRAVLQSGVSTAVQGRCTNIIPEEMHRNEPPLSPTCPCPIILSRSGSSLKMHNDPALEQKQESVPHSPNHSTLYNVEDNTADTTSDLTVSLSEDEGQEGPPEDEGHMDLLEEKAGTPESAGLTHCNKEPSLVPQQRGCTSLVQASDQQDAADTSLTNLTAEESSLSVEEFFHLLKSIEGRLSQTSTGSFELYQSLTVSKRKLNDIISLCHRKGSLSGEDLEACGAAVLHQLQRLSWSTSKGCLLPEEILGNNWTSVDENKLRSCLPSDSVILWDRWYKHALVLEDLHILARDEISEIFAPLLVAENSKNINKATALLKALLPDAAEGSLSLQSNESSCSLPSILNDSGEIKQAKPAQWLYSTDLEKQGLQSGEEDDKEESLAESVPIRETKAYQLLKQSAVQQRGQHSEEEDDVSELELSGIKNERNMSAVKEENLDSKTSTSLSQESPQSRNKGLKRMVSAVKSKAFWGESDDSNSDIEAALRPQTHSTYDDDFDDFYD</sequence>
<evidence type="ECO:0000256" key="6">
    <source>
        <dbReference type="ARBA" id="ARBA00023212"/>
    </source>
</evidence>
<dbReference type="PANTHER" id="PTHR16299">
    <property type="entry name" value="CENTROSOMAL PROTEIN KIZUNA"/>
    <property type="match status" value="1"/>
</dbReference>
<accession>A0AAD8LM41</accession>
<evidence type="ECO:0000256" key="3">
    <source>
        <dbReference type="ARBA" id="ARBA00010767"/>
    </source>
</evidence>
<feature type="region of interest" description="Disordered" evidence="10">
    <location>
        <begin position="180"/>
        <end position="227"/>
    </location>
</feature>
<evidence type="ECO:0000256" key="1">
    <source>
        <dbReference type="ARBA" id="ARBA00004120"/>
    </source>
</evidence>
<feature type="region of interest" description="Disordered" evidence="10">
    <location>
        <begin position="629"/>
        <end position="731"/>
    </location>
</feature>
<feature type="region of interest" description="Disordered" evidence="10">
    <location>
        <begin position="278"/>
        <end position="338"/>
    </location>
</feature>
<evidence type="ECO:0000256" key="7">
    <source>
        <dbReference type="ARBA" id="ARBA00023273"/>
    </source>
</evidence>
<evidence type="ECO:0000256" key="8">
    <source>
        <dbReference type="ARBA" id="ARBA00024919"/>
    </source>
</evidence>
<evidence type="ECO:0000313" key="12">
    <source>
        <dbReference type="Proteomes" id="UP001230051"/>
    </source>
</evidence>
<keyword evidence="6" id="KW-0206">Cytoskeleton</keyword>
<evidence type="ECO:0000256" key="2">
    <source>
        <dbReference type="ARBA" id="ARBA00004300"/>
    </source>
</evidence>
<dbReference type="Proteomes" id="UP001230051">
    <property type="component" value="Unassembled WGS sequence"/>
</dbReference>
<dbReference type="GO" id="GO:0005813">
    <property type="term" value="C:centrosome"/>
    <property type="evidence" value="ECO:0007669"/>
    <property type="project" value="UniProtKB-SubCell"/>
</dbReference>
<comment type="function">
    <text evidence="8">Centrosomal protein required for establishing a robust mitotic centrosome architecture that can endure the forces that converge on the centrosomes during spindle formation. Required for stabilizing the expanded pericentriolar material around the centriole.</text>
</comment>
<name>A0AAD8LM41_ACIOX</name>
<keyword evidence="5" id="KW-0963">Cytoplasm</keyword>
<dbReference type="EMBL" id="JAGXEW010000006">
    <property type="protein sequence ID" value="KAK1170157.1"/>
    <property type="molecule type" value="Genomic_DNA"/>
</dbReference>
<evidence type="ECO:0000256" key="9">
    <source>
        <dbReference type="ARBA" id="ARBA00031153"/>
    </source>
</evidence>
<feature type="compositionally biased region" description="Basic and acidic residues" evidence="10">
    <location>
        <begin position="282"/>
        <end position="294"/>
    </location>
</feature>
<feature type="compositionally biased region" description="Basic and acidic residues" evidence="10">
    <location>
        <begin position="654"/>
        <end position="668"/>
    </location>
</feature>
<feature type="compositionally biased region" description="Polar residues" evidence="10">
    <location>
        <begin position="295"/>
        <end position="322"/>
    </location>
</feature>
<evidence type="ECO:0000256" key="5">
    <source>
        <dbReference type="ARBA" id="ARBA00022490"/>
    </source>
</evidence>
<feature type="region of interest" description="Disordered" evidence="10">
    <location>
        <begin position="1"/>
        <end position="22"/>
    </location>
</feature>
<comment type="subcellular location">
    <subcellularLocation>
        <location evidence="1">Cytoplasm</location>
        <location evidence="1">Cytoskeleton</location>
        <location evidence="1">Cilium basal body</location>
    </subcellularLocation>
    <subcellularLocation>
        <location evidence="2">Cytoplasm</location>
        <location evidence="2">Cytoskeleton</location>
        <location evidence="2">Microtubule organizing center</location>
        <location evidence="2">Centrosome</location>
    </subcellularLocation>
</comment>
<dbReference type="GO" id="GO:0007051">
    <property type="term" value="P:spindle organization"/>
    <property type="evidence" value="ECO:0007669"/>
    <property type="project" value="InterPro"/>
</dbReference>
<evidence type="ECO:0000256" key="10">
    <source>
        <dbReference type="SAM" id="MobiDB-lite"/>
    </source>
</evidence>
<feature type="compositionally biased region" description="Polar residues" evidence="10">
    <location>
        <begin position="669"/>
        <end position="684"/>
    </location>
</feature>
<reference evidence="11" key="1">
    <citation type="submission" date="2022-02" db="EMBL/GenBank/DDBJ databases">
        <title>Atlantic sturgeon de novo genome assembly.</title>
        <authorList>
            <person name="Stock M."/>
            <person name="Klopp C."/>
            <person name="Guiguen Y."/>
            <person name="Cabau C."/>
            <person name="Parinello H."/>
            <person name="Santidrian Yebra-Pimentel E."/>
            <person name="Kuhl H."/>
            <person name="Dirks R.P."/>
            <person name="Guessner J."/>
            <person name="Wuertz S."/>
            <person name="Du K."/>
            <person name="Schartl M."/>
        </authorList>
    </citation>
    <scope>NUCLEOTIDE SEQUENCE</scope>
    <source>
        <strain evidence="11">STURGEONOMICS-FGT-2020</strain>
        <tissue evidence="11">Whole blood</tissue>
    </source>
</reference>
<gene>
    <name evidence="11" type="primary">kiz</name>
    <name evidence="11" type="ORF">AOXY_G6940</name>
</gene>
<comment type="similarity">
    <text evidence="3">Belongs to the kizuna family.</text>
</comment>
<feature type="compositionally biased region" description="Basic and acidic residues" evidence="10">
    <location>
        <begin position="1"/>
        <end position="10"/>
    </location>
</feature>
<organism evidence="11 12">
    <name type="scientific">Acipenser oxyrinchus oxyrinchus</name>
    <dbReference type="NCBI Taxonomy" id="40147"/>
    <lineage>
        <taxon>Eukaryota</taxon>
        <taxon>Metazoa</taxon>
        <taxon>Chordata</taxon>
        <taxon>Craniata</taxon>
        <taxon>Vertebrata</taxon>
        <taxon>Euteleostomi</taxon>
        <taxon>Actinopterygii</taxon>
        <taxon>Chondrostei</taxon>
        <taxon>Acipenseriformes</taxon>
        <taxon>Acipenseridae</taxon>
        <taxon>Acipenser</taxon>
    </lineage>
</organism>
<dbReference type="PANTHER" id="PTHR16299:SF2">
    <property type="entry name" value="CENTROSOMAL PROTEIN KIZUNA"/>
    <property type="match status" value="1"/>
</dbReference>
<protein>
    <recommendedName>
        <fullName evidence="4">Centrosomal protein kizuna</fullName>
    </recommendedName>
    <alternativeName>
        <fullName evidence="9">Polo-like kinase 1 substrate 1</fullName>
    </alternativeName>
</protein>
<keyword evidence="12" id="KW-1185">Reference proteome</keyword>
<dbReference type="InterPro" id="IPR026742">
    <property type="entry name" value="Centrosomal_kizuma"/>
</dbReference>
<feature type="compositionally biased region" description="Acidic residues" evidence="10">
    <location>
        <begin position="323"/>
        <end position="333"/>
    </location>
</feature>
<keyword evidence="7" id="KW-0966">Cell projection</keyword>
<evidence type="ECO:0000313" key="11">
    <source>
        <dbReference type="EMBL" id="KAK1170157.1"/>
    </source>
</evidence>
<feature type="compositionally biased region" description="Polar residues" evidence="10">
    <location>
        <begin position="211"/>
        <end position="227"/>
    </location>
</feature>
<proteinExistence type="inferred from homology"/>
<feature type="compositionally biased region" description="Basic and acidic residues" evidence="10">
    <location>
        <begin position="192"/>
        <end position="207"/>
    </location>
</feature>